<dbReference type="Pfam" id="PF07715">
    <property type="entry name" value="Plug"/>
    <property type="match status" value="1"/>
</dbReference>
<dbReference type="GO" id="GO:0015344">
    <property type="term" value="F:siderophore uptake transmembrane transporter activity"/>
    <property type="evidence" value="ECO:0007669"/>
    <property type="project" value="TreeGrafter"/>
</dbReference>
<evidence type="ECO:0000256" key="10">
    <source>
        <dbReference type="ARBA" id="ARBA00023170"/>
    </source>
</evidence>
<evidence type="ECO:0000256" key="3">
    <source>
        <dbReference type="ARBA" id="ARBA00022452"/>
    </source>
</evidence>
<evidence type="ECO:0000256" key="8">
    <source>
        <dbReference type="ARBA" id="ARBA00023077"/>
    </source>
</evidence>
<evidence type="ECO:0000256" key="12">
    <source>
        <dbReference type="RuleBase" id="RU003357"/>
    </source>
</evidence>
<dbReference type="Pfam" id="PF16344">
    <property type="entry name" value="FecR_C"/>
    <property type="match status" value="1"/>
</dbReference>
<dbReference type="Gene3D" id="2.170.130.10">
    <property type="entry name" value="TonB-dependent receptor, plug domain"/>
    <property type="match status" value="1"/>
</dbReference>
<dbReference type="SMART" id="SM00965">
    <property type="entry name" value="STN"/>
    <property type="match status" value="1"/>
</dbReference>
<dbReference type="AlphaFoldDB" id="A0A2V1IVK8"/>
<dbReference type="GeneID" id="93425208"/>
<proteinExistence type="inferred from homology"/>
<keyword evidence="16" id="KW-1185">Reference proteome</keyword>
<comment type="caution">
    <text evidence="15">The sequence shown here is derived from an EMBL/GenBank/DDBJ whole genome shotgun (WGS) entry which is preliminary data.</text>
</comment>
<evidence type="ECO:0000256" key="7">
    <source>
        <dbReference type="ARBA" id="ARBA00023004"/>
    </source>
</evidence>
<organism evidence="15 16">
    <name type="scientific">Paramuribaculum intestinale</name>
    <dbReference type="NCBI Taxonomy" id="2094151"/>
    <lineage>
        <taxon>Bacteria</taxon>
        <taxon>Pseudomonadati</taxon>
        <taxon>Bacteroidota</taxon>
        <taxon>Bacteroidia</taxon>
        <taxon>Bacteroidales</taxon>
        <taxon>Muribaculaceae</taxon>
        <taxon>Paramuribaculum</taxon>
    </lineage>
</organism>
<dbReference type="InterPro" id="IPR039426">
    <property type="entry name" value="TonB-dep_rcpt-like"/>
</dbReference>
<comment type="subcellular location">
    <subcellularLocation>
        <location evidence="1">Cell outer membrane</location>
        <topology evidence="1">Multi-pass membrane protein</topology>
    </subcellularLocation>
</comment>
<keyword evidence="10" id="KW-0675">Receptor</keyword>
<dbReference type="InterPro" id="IPR012910">
    <property type="entry name" value="Plug_dom"/>
</dbReference>
<keyword evidence="9 12" id="KW-0472">Membrane</keyword>
<keyword evidence="6 13" id="KW-0732">Signal</keyword>
<feature type="chain" id="PRO_5015954935" description="Secretin/TonB short N-terminal domain-containing protein" evidence="13">
    <location>
        <begin position="21"/>
        <end position="822"/>
    </location>
</feature>
<dbReference type="GO" id="GO:0009279">
    <property type="term" value="C:cell outer membrane"/>
    <property type="evidence" value="ECO:0007669"/>
    <property type="project" value="UniProtKB-SubCell"/>
</dbReference>
<evidence type="ECO:0000256" key="4">
    <source>
        <dbReference type="ARBA" id="ARBA00022496"/>
    </source>
</evidence>
<dbReference type="SUPFAM" id="SSF56935">
    <property type="entry name" value="Porins"/>
    <property type="match status" value="1"/>
</dbReference>
<keyword evidence="4" id="KW-0406">Ion transport</keyword>
<keyword evidence="8 12" id="KW-0798">TonB box</keyword>
<dbReference type="GO" id="GO:0044718">
    <property type="term" value="P:siderophore transmembrane transport"/>
    <property type="evidence" value="ECO:0007669"/>
    <property type="project" value="TreeGrafter"/>
</dbReference>
<evidence type="ECO:0000313" key="16">
    <source>
        <dbReference type="Proteomes" id="UP000244925"/>
    </source>
</evidence>
<dbReference type="InterPro" id="IPR000531">
    <property type="entry name" value="Beta-barrel_TonB"/>
</dbReference>
<keyword evidence="11" id="KW-0998">Cell outer membrane</keyword>
<evidence type="ECO:0000256" key="5">
    <source>
        <dbReference type="ARBA" id="ARBA00022692"/>
    </source>
</evidence>
<dbReference type="InterPro" id="IPR037066">
    <property type="entry name" value="Plug_dom_sf"/>
</dbReference>
<keyword evidence="3" id="KW-1134">Transmembrane beta strand</keyword>
<dbReference type="Gene3D" id="2.40.170.20">
    <property type="entry name" value="TonB-dependent receptor, beta-barrel domain"/>
    <property type="match status" value="1"/>
</dbReference>
<evidence type="ECO:0000256" key="6">
    <source>
        <dbReference type="ARBA" id="ARBA00022729"/>
    </source>
</evidence>
<evidence type="ECO:0000313" key="15">
    <source>
        <dbReference type="EMBL" id="PWB06211.1"/>
    </source>
</evidence>
<dbReference type="InterPro" id="IPR036942">
    <property type="entry name" value="Beta-barrel_TonB_sf"/>
</dbReference>
<dbReference type="PANTHER" id="PTHR30069:SF29">
    <property type="entry name" value="HEMOGLOBIN AND HEMOGLOBIN-HAPTOGLOBIN-BINDING PROTEIN 1-RELATED"/>
    <property type="match status" value="1"/>
</dbReference>
<dbReference type="InterPro" id="IPR011662">
    <property type="entry name" value="Secretin/TonB_short_N"/>
</dbReference>
<feature type="domain" description="Secretin/TonB short N-terminal" evidence="14">
    <location>
        <begin position="45"/>
        <end position="95"/>
    </location>
</feature>
<gene>
    <name evidence="15" type="ORF">C5O25_11055</name>
</gene>
<reference evidence="16" key="1">
    <citation type="submission" date="2018-02" db="EMBL/GenBank/DDBJ databases">
        <authorList>
            <person name="Clavel T."/>
            <person name="Strowig T."/>
        </authorList>
    </citation>
    <scope>NUCLEOTIDE SEQUENCE [LARGE SCALE GENOMIC DNA]</scope>
    <source>
        <strain evidence="16">DSM 100764</strain>
    </source>
</reference>
<feature type="signal peptide" evidence="13">
    <location>
        <begin position="1"/>
        <end position="20"/>
    </location>
</feature>
<evidence type="ECO:0000259" key="14">
    <source>
        <dbReference type="SMART" id="SM00965"/>
    </source>
</evidence>
<dbReference type="RefSeq" id="WP_107036802.1">
    <property type="nucleotide sequence ID" value="NZ_CP098825.1"/>
</dbReference>
<evidence type="ECO:0000256" key="1">
    <source>
        <dbReference type="ARBA" id="ARBA00004571"/>
    </source>
</evidence>
<dbReference type="PANTHER" id="PTHR30069">
    <property type="entry name" value="TONB-DEPENDENT OUTER MEMBRANE RECEPTOR"/>
    <property type="match status" value="1"/>
</dbReference>
<keyword evidence="4" id="KW-0410">Iron transport</keyword>
<evidence type="ECO:0000256" key="11">
    <source>
        <dbReference type="ARBA" id="ARBA00023237"/>
    </source>
</evidence>
<dbReference type="Proteomes" id="UP000244925">
    <property type="component" value="Unassembled WGS sequence"/>
</dbReference>
<evidence type="ECO:0000256" key="13">
    <source>
        <dbReference type="SAM" id="SignalP"/>
    </source>
</evidence>
<keyword evidence="5" id="KW-0812">Transmembrane</keyword>
<comment type="similarity">
    <text evidence="12">Belongs to the TonB-dependent receptor family.</text>
</comment>
<dbReference type="Gene3D" id="3.55.50.30">
    <property type="match status" value="1"/>
</dbReference>
<protein>
    <recommendedName>
        <fullName evidence="14">Secretin/TonB short N-terminal domain-containing protein</fullName>
    </recommendedName>
</protein>
<evidence type="ECO:0000256" key="2">
    <source>
        <dbReference type="ARBA" id="ARBA00022448"/>
    </source>
</evidence>
<keyword evidence="7" id="KW-0408">Iron</keyword>
<dbReference type="Pfam" id="PF00593">
    <property type="entry name" value="TonB_dep_Rec_b-barrel"/>
    <property type="match status" value="1"/>
</dbReference>
<sequence length="822" mass="93460">MKRLMSLLIGAFCCVSVVFAQNVTIRAVNQPAATVFRSIVEQTGKNFVYSSELLKDIRVTVKAKNKPLNYVLSEMFSATPIEYKIKGNNIVLKRRKKVAKTEKIKSPVVSAPVTSVCEPSIKSTMLDEVVVVSRLEAPQVETAEIGAKKVTADEVRNTPVLFGEADVIKALQTQPGITEGTEGMAGMYVHGGNADENLYMLDNVPLYQVNHFAGLFSAFNTDIIRYIDFFKSSIPAKYDGRLSSFMDVRLQNGNRDGHHGSARLGLTSGAFNISGPIGKKTTYLVGLRRSWFDVLTIPFVAIANSQNEDEKLRFNYYFMDFNARVQHRFSPKATAFVSFYFGDDKLKTGTEDKGYDKPNYFGSFYDDRFDMHWGNLLAQAGLNYRFNDNLSSEFTAAYTRFFSSMKHDYISRDKSSEHMEESHTVLNTDNNINDWIFRGDFDWSPNDNNRVRFGAGYTRHSFLPARTSRLYEVGTTHLSTRDSTWAYGANEVNAYIEDDWKISDKFRMNAGFHGSLFNIGEKTNFGWSPRLSLSYRPDEDWAVKFAYARTTQYVHQLSQSYLALPTDQWIPISGKFKPETADKISVGGYWQSPDKTYAVSVEGYYKWMDNLVEYKDEYYLHPPLDLWNAQLCSGKGTAKGVDFKIEKVFGKVTGHISYSLAWADRTFADKNGGRTFPAKFDNRHTINIMVNWKISDKVQINASWVGHSGNRFTLLNQVWDDPEFDTTDWFGAGESPLGTGINSYKLPFYHRLDLSCTVKNKRGYWTFGLYNAYCHMNTVAVKRGTQDIAVSKPGEYYITSEPVFKRVKLLPVIPSISYTWLF</sequence>
<evidence type="ECO:0000256" key="9">
    <source>
        <dbReference type="ARBA" id="ARBA00023136"/>
    </source>
</evidence>
<keyword evidence="2" id="KW-0813">Transport</keyword>
<dbReference type="InterPro" id="IPR032508">
    <property type="entry name" value="FecR_C"/>
</dbReference>
<dbReference type="EMBL" id="PUBV01000031">
    <property type="protein sequence ID" value="PWB06211.1"/>
    <property type="molecule type" value="Genomic_DNA"/>
</dbReference>
<accession>A0A2V1IVK8</accession>
<name>A0A2V1IVK8_9BACT</name>